<sequence length="344" mass="39795">MLVRSFYLRIVFLLPWMIHYQLAVGSHLGPKPKSRPQTESLCPGYDPNDPFAINLRYSKGPRRGECVRLQEMRPIHILSTEEAESYALKANLPPPAPGEIWVANIRHNNKFWVAKLSEESVEDILFQVERFDPKGPILARLNSKTWFSAHAQVRFKFKKGKEAILIPQLTNDDSAEIKLADLVVSSEAIRRKNEDFDPREGNRDTYALAKRVLSLEQVANDSMKKLGHEIAQFPIRISGDKVNQDKKRHKYLINALMRSERDYQTYKSLNPKMYNTFDCNCISDAIDIFDDITDYRNVSRTEESTPELLPGRIIKNLEKRGLIYSNSRRAYPSLNQELGIPWRF</sequence>
<evidence type="ECO:0000313" key="1">
    <source>
        <dbReference type="EMBL" id="UXP70934.1"/>
    </source>
</evidence>
<proteinExistence type="predicted"/>
<protein>
    <submittedName>
        <fullName evidence="1">Uncharacterized protein</fullName>
    </submittedName>
</protein>
<name>A0A977XKH8_9BACT</name>
<dbReference type="AlphaFoldDB" id="A0A977XKH8"/>
<organism evidence="1">
    <name type="scientific">uncultured Bdellovibrionales bacterium</name>
    <dbReference type="NCBI Taxonomy" id="395355"/>
    <lineage>
        <taxon>Bacteria</taxon>
        <taxon>Pseudomonadati</taxon>
        <taxon>Bdellovibrionota</taxon>
        <taxon>Bdellovibrionia</taxon>
        <taxon>Bdellovibrionales</taxon>
        <taxon>environmental samples</taxon>
    </lineage>
</organism>
<reference evidence="1" key="1">
    <citation type="journal article" date="2022" name="bioRxiv">
        <title>Energy transfer in ubiquitous rhodopsin pumps with xanthophyll antennas.</title>
        <authorList>
            <person name="Chazan A."/>
            <person name="Das I."/>
            <person name="Fujiwara T."/>
            <person name="Murakoshi S."/>
            <person name="Shihoya W."/>
            <person name="Rozenberg A."/>
            <person name="Molina-Marquez A."/>
            <person name="Larom S."/>
            <person name="Pushkarev A."/>
            <person name="Malakar P."/>
            <person name="Ruhman S."/>
            <person name="Hasegawa M."/>
            <person name="Tsukamoto Y."/>
            <person name="Ishizuka T."/>
            <person name="Konno M."/>
            <person name="Nagata T."/>
            <person name="Inoue K."/>
            <person name="Mizuno Y."/>
            <person name="Katayama K."/>
            <person name="Abe-Yoshizumi R."/>
            <person name="Kandori H."/>
            <person name="Leon R.M."/>
            <person name="Yoshizawa S."/>
            <person name="Sheves M."/>
            <person name="Nureki O."/>
            <person name="Beja O."/>
        </authorList>
    </citation>
    <scope>NUCLEOTIDE SEQUENCE</scope>
</reference>
<dbReference type="EMBL" id="OP056329">
    <property type="protein sequence ID" value="UXP70934.1"/>
    <property type="molecule type" value="Genomic_DNA"/>
</dbReference>
<gene>
    <name evidence="1" type="ORF">tmp_000013</name>
</gene>
<accession>A0A977XKH8</accession>